<name>A0A292PRU1_9PEZI</name>
<gene>
    <name evidence="11" type="ORF">GSTUAT00006069001</name>
</gene>
<dbReference type="Pfam" id="PF01151">
    <property type="entry name" value="ELO"/>
    <property type="match status" value="1"/>
</dbReference>
<dbReference type="GO" id="GO:0030148">
    <property type="term" value="P:sphingolipid biosynthetic process"/>
    <property type="evidence" value="ECO:0007669"/>
    <property type="project" value="TreeGrafter"/>
</dbReference>
<dbReference type="GO" id="GO:0009922">
    <property type="term" value="F:fatty acid elongase activity"/>
    <property type="evidence" value="ECO:0007669"/>
    <property type="project" value="InterPro"/>
</dbReference>
<dbReference type="PANTHER" id="PTHR11157:SF169">
    <property type="entry name" value="ELONGATION OF FATTY ACIDS PROTEIN"/>
    <property type="match status" value="1"/>
</dbReference>
<feature type="transmembrane region" description="Helical" evidence="10">
    <location>
        <begin position="120"/>
        <end position="141"/>
    </location>
</feature>
<evidence type="ECO:0000256" key="2">
    <source>
        <dbReference type="ARBA" id="ARBA00022516"/>
    </source>
</evidence>
<dbReference type="PANTHER" id="PTHR11157">
    <property type="entry name" value="FATTY ACID ACYL TRANSFERASE-RELATED"/>
    <property type="match status" value="1"/>
</dbReference>
<evidence type="ECO:0000256" key="10">
    <source>
        <dbReference type="RuleBase" id="RU361115"/>
    </source>
</evidence>
<comment type="catalytic activity">
    <reaction evidence="10">
        <text>an acyl-CoA + malonyl-CoA + H(+) = a 3-oxoacyl-CoA + CO2 + CoA</text>
        <dbReference type="Rhea" id="RHEA:50252"/>
        <dbReference type="ChEBI" id="CHEBI:15378"/>
        <dbReference type="ChEBI" id="CHEBI:16526"/>
        <dbReference type="ChEBI" id="CHEBI:57287"/>
        <dbReference type="ChEBI" id="CHEBI:57384"/>
        <dbReference type="ChEBI" id="CHEBI:58342"/>
        <dbReference type="ChEBI" id="CHEBI:90726"/>
    </reaction>
    <physiologicalReaction direction="left-to-right" evidence="10">
        <dbReference type="Rhea" id="RHEA:50253"/>
    </physiologicalReaction>
</comment>
<keyword evidence="7 10" id="KW-0443">Lipid metabolism</keyword>
<dbReference type="GO" id="GO:0005789">
    <property type="term" value="C:endoplasmic reticulum membrane"/>
    <property type="evidence" value="ECO:0007669"/>
    <property type="project" value="TreeGrafter"/>
</dbReference>
<evidence type="ECO:0000256" key="1">
    <source>
        <dbReference type="ARBA" id="ARBA00004141"/>
    </source>
</evidence>
<evidence type="ECO:0000256" key="7">
    <source>
        <dbReference type="ARBA" id="ARBA00023098"/>
    </source>
</evidence>
<dbReference type="InterPro" id="IPR002076">
    <property type="entry name" value="ELO_fam"/>
</dbReference>
<dbReference type="GO" id="GO:0034625">
    <property type="term" value="P:fatty acid elongation, monounsaturated fatty acid"/>
    <property type="evidence" value="ECO:0007669"/>
    <property type="project" value="TreeGrafter"/>
</dbReference>
<organism evidence="11 12">
    <name type="scientific">Tuber aestivum</name>
    <name type="common">summer truffle</name>
    <dbReference type="NCBI Taxonomy" id="59557"/>
    <lineage>
        <taxon>Eukaryota</taxon>
        <taxon>Fungi</taxon>
        <taxon>Dikarya</taxon>
        <taxon>Ascomycota</taxon>
        <taxon>Pezizomycotina</taxon>
        <taxon>Pezizomycetes</taxon>
        <taxon>Pezizales</taxon>
        <taxon>Tuberaceae</taxon>
        <taxon>Tuber</taxon>
    </lineage>
</organism>
<keyword evidence="4 10" id="KW-0812">Transmembrane</keyword>
<keyword evidence="9 10" id="KW-0275">Fatty acid biosynthesis</keyword>
<evidence type="ECO:0000256" key="3">
    <source>
        <dbReference type="ARBA" id="ARBA00022679"/>
    </source>
</evidence>
<dbReference type="GO" id="GO:0042761">
    <property type="term" value="P:very long-chain fatty acid biosynthetic process"/>
    <property type="evidence" value="ECO:0007669"/>
    <property type="project" value="TreeGrafter"/>
</dbReference>
<evidence type="ECO:0000256" key="4">
    <source>
        <dbReference type="ARBA" id="ARBA00022692"/>
    </source>
</evidence>
<dbReference type="Proteomes" id="UP001412239">
    <property type="component" value="Unassembled WGS sequence"/>
</dbReference>
<dbReference type="EMBL" id="LN891068">
    <property type="protein sequence ID" value="CUS09844.1"/>
    <property type="molecule type" value="Genomic_DNA"/>
</dbReference>
<evidence type="ECO:0000256" key="6">
    <source>
        <dbReference type="ARBA" id="ARBA00022989"/>
    </source>
</evidence>
<keyword evidence="12" id="KW-1185">Reference proteome</keyword>
<feature type="transmembrane region" description="Helical" evidence="10">
    <location>
        <begin position="286"/>
        <end position="304"/>
    </location>
</feature>
<reference evidence="11" key="1">
    <citation type="submission" date="2015-10" db="EMBL/GenBank/DDBJ databases">
        <authorList>
            <person name="Regsiter A."/>
            <person name="william w."/>
        </authorList>
    </citation>
    <scope>NUCLEOTIDE SEQUENCE</scope>
    <source>
        <strain evidence="11">Montdore</strain>
    </source>
</reference>
<dbReference type="GO" id="GO:0034626">
    <property type="term" value="P:fatty acid elongation, polyunsaturated fatty acid"/>
    <property type="evidence" value="ECO:0007669"/>
    <property type="project" value="TreeGrafter"/>
</dbReference>
<evidence type="ECO:0000313" key="11">
    <source>
        <dbReference type="EMBL" id="CUS09844.1"/>
    </source>
</evidence>
<dbReference type="EC" id="2.3.1.-" evidence="10"/>
<evidence type="ECO:0000256" key="8">
    <source>
        <dbReference type="ARBA" id="ARBA00023136"/>
    </source>
</evidence>
<feature type="transmembrane region" description="Helical" evidence="10">
    <location>
        <begin position="245"/>
        <end position="266"/>
    </location>
</feature>
<keyword evidence="2 10" id="KW-0444">Lipid biosynthesis</keyword>
<evidence type="ECO:0000256" key="9">
    <source>
        <dbReference type="ARBA" id="ARBA00023160"/>
    </source>
</evidence>
<evidence type="ECO:0000313" key="12">
    <source>
        <dbReference type="Proteomes" id="UP001412239"/>
    </source>
</evidence>
<protein>
    <recommendedName>
        <fullName evidence="10">Elongation of fatty acids protein</fullName>
        <ecNumber evidence="10">2.3.1.-</ecNumber>
    </recommendedName>
</protein>
<keyword evidence="3 10" id="KW-0808">Transferase</keyword>
<comment type="caution">
    <text evidence="10">Lacks conserved residue(s) required for the propagation of feature annotation.</text>
</comment>
<comment type="subcellular location">
    <subcellularLocation>
        <location evidence="1">Membrane</location>
        <topology evidence="1">Multi-pass membrane protein</topology>
    </subcellularLocation>
</comment>
<comment type="similarity">
    <text evidence="10">Belongs to the ELO family.</text>
</comment>
<proteinExistence type="inferred from homology"/>
<accession>A0A292PRU1</accession>
<evidence type="ECO:0000256" key="5">
    <source>
        <dbReference type="ARBA" id="ARBA00022832"/>
    </source>
</evidence>
<keyword evidence="6 10" id="KW-1133">Transmembrane helix</keyword>
<dbReference type="GO" id="GO:0019367">
    <property type="term" value="P:fatty acid elongation, saturated fatty acid"/>
    <property type="evidence" value="ECO:0007669"/>
    <property type="project" value="TreeGrafter"/>
</dbReference>
<keyword evidence="5 10" id="KW-0276">Fatty acid metabolism</keyword>
<feature type="transmembrane region" description="Helical" evidence="10">
    <location>
        <begin position="351"/>
        <end position="373"/>
    </location>
</feature>
<sequence>MQGLTARFPIKTEGSPRAPFAGKMEKNAGSLYTAVESFIPSLKVAFPPSSWLALLPSPSTASPTIPPSASKYPFTISESLYTAFLDPRVPLSIAAAYAAAVHLLNSRCNGRPYYIATTRIFKVFVLLHNLFLAVYSLWTFIGMAGAIHRSIVTSRGVPGVVESLCKIRPETRFEGVEIKEMEGGVGLWEEGLAFYGWLFYLSKFYEVLDTAIIIAKGKKSSLLQTYHHAGAMICMWAGIRFMSPPIWVFCIFNSLIHTLMYFYYTLSTVRVPVPNALKRSLTSLQITQFVVGGSLAALHLFVYFTPTTYLPGSLTEVAPSSSASASISNHGMPVDVTASGMVHCLSNPGEVWAVVANVVYLTPLTYLFVSFFVESYTKGGKTRRAAKATAFAEKST</sequence>
<dbReference type="AlphaFoldDB" id="A0A292PRU1"/>
<keyword evidence="8 10" id="KW-0472">Membrane</keyword>